<gene>
    <name evidence="3" type="ORF">FA14DRAFT_183931</name>
</gene>
<dbReference type="EMBL" id="KZ819602">
    <property type="protein sequence ID" value="PWN38574.1"/>
    <property type="molecule type" value="Genomic_DNA"/>
</dbReference>
<keyword evidence="2" id="KW-0732">Signal</keyword>
<dbReference type="GeneID" id="37023137"/>
<evidence type="ECO:0000313" key="4">
    <source>
        <dbReference type="Proteomes" id="UP000245771"/>
    </source>
</evidence>
<name>A0A316VMQ2_9BASI</name>
<sequence>MVKRLFTFLLWSLIIQRCLILLPQIYAVPVRIVVDVKDEATKDSPSQDGLRYSPTLPQRNYMGQKTVRGPSRIRQKRKARTYEEILKINRDRMRKYRKEKPEYLRDLNHRAHIRRQSDPEKKAKHDAYLKEYRERHKDRLKLQHKVYMQKYRSTKKATEQDEKIDLRPNKRRRLKGSDQQGSFTTSSSSIESKDTEQNSTIPRPHIVARLKLPAKTIEKFYGPQPSIP</sequence>
<dbReference type="AlphaFoldDB" id="A0A316VMQ2"/>
<dbReference type="Proteomes" id="UP000245771">
    <property type="component" value="Unassembled WGS sequence"/>
</dbReference>
<dbReference type="InParanoid" id="A0A316VMQ2"/>
<organism evidence="3 4">
    <name type="scientific">Meira miltonrushii</name>
    <dbReference type="NCBI Taxonomy" id="1280837"/>
    <lineage>
        <taxon>Eukaryota</taxon>
        <taxon>Fungi</taxon>
        <taxon>Dikarya</taxon>
        <taxon>Basidiomycota</taxon>
        <taxon>Ustilaginomycotina</taxon>
        <taxon>Exobasidiomycetes</taxon>
        <taxon>Exobasidiales</taxon>
        <taxon>Brachybasidiaceae</taxon>
        <taxon>Meira</taxon>
    </lineage>
</organism>
<feature type="chain" id="PRO_5016252158" evidence="2">
    <location>
        <begin position="28"/>
        <end position="228"/>
    </location>
</feature>
<accession>A0A316VMQ2</accession>
<reference evidence="3 4" key="1">
    <citation type="journal article" date="2018" name="Mol. Biol. Evol.">
        <title>Broad Genomic Sampling Reveals a Smut Pathogenic Ancestry of the Fungal Clade Ustilaginomycotina.</title>
        <authorList>
            <person name="Kijpornyongpan T."/>
            <person name="Mondo S.J."/>
            <person name="Barry K."/>
            <person name="Sandor L."/>
            <person name="Lee J."/>
            <person name="Lipzen A."/>
            <person name="Pangilinan J."/>
            <person name="LaButti K."/>
            <person name="Hainaut M."/>
            <person name="Henrissat B."/>
            <person name="Grigoriev I.V."/>
            <person name="Spatafora J.W."/>
            <person name="Aime M.C."/>
        </authorList>
    </citation>
    <scope>NUCLEOTIDE SEQUENCE [LARGE SCALE GENOMIC DNA]</scope>
    <source>
        <strain evidence="3 4">MCA 3882</strain>
    </source>
</reference>
<feature type="compositionally biased region" description="Low complexity" evidence="1">
    <location>
        <begin position="177"/>
        <end position="190"/>
    </location>
</feature>
<evidence type="ECO:0000256" key="2">
    <source>
        <dbReference type="SAM" id="SignalP"/>
    </source>
</evidence>
<dbReference type="RefSeq" id="XP_025358876.1">
    <property type="nucleotide sequence ID" value="XM_025501356.1"/>
</dbReference>
<feature type="compositionally biased region" description="Basic and acidic residues" evidence="1">
    <location>
        <begin position="156"/>
        <end position="168"/>
    </location>
</feature>
<evidence type="ECO:0000256" key="1">
    <source>
        <dbReference type="SAM" id="MobiDB-lite"/>
    </source>
</evidence>
<feature type="region of interest" description="Disordered" evidence="1">
    <location>
        <begin position="41"/>
        <end position="67"/>
    </location>
</feature>
<keyword evidence="4" id="KW-1185">Reference proteome</keyword>
<proteinExistence type="predicted"/>
<feature type="signal peptide" evidence="2">
    <location>
        <begin position="1"/>
        <end position="27"/>
    </location>
</feature>
<feature type="region of interest" description="Disordered" evidence="1">
    <location>
        <begin position="152"/>
        <end position="207"/>
    </location>
</feature>
<evidence type="ECO:0000313" key="3">
    <source>
        <dbReference type="EMBL" id="PWN38574.1"/>
    </source>
</evidence>
<protein>
    <submittedName>
        <fullName evidence="3">Uncharacterized protein</fullName>
    </submittedName>
</protein>